<dbReference type="EMBL" id="QKYT01000047">
    <property type="protein sequence ID" value="RIA96273.1"/>
    <property type="molecule type" value="Genomic_DNA"/>
</dbReference>
<dbReference type="SUPFAM" id="SSF52047">
    <property type="entry name" value="RNI-like"/>
    <property type="match status" value="1"/>
</dbReference>
<evidence type="ECO:0000313" key="2">
    <source>
        <dbReference type="Proteomes" id="UP000265703"/>
    </source>
</evidence>
<comment type="caution">
    <text evidence="1">The sequence shown here is derived from an EMBL/GenBank/DDBJ whole genome shotgun (WGS) entry which is preliminary data.</text>
</comment>
<dbReference type="InterPro" id="IPR032675">
    <property type="entry name" value="LRR_dom_sf"/>
</dbReference>
<dbReference type="Gene3D" id="3.80.10.10">
    <property type="entry name" value="Ribonuclease Inhibitor"/>
    <property type="match status" value="1"/>
</dbReference>
<accession>A0A397TDG5</accession>
<protein>
    <recommendedName>
        <fullName evidence="3">F-box domain-containing protein</fullName>
    </recommendedName>
</protein>
<evidence type="ECO:0008006" key="3">
    <source>
        <dbReference type="Google" id="ProtNLM"/>
    </source>
</evidence>
<gene>
    <name evidence="1" type="ORF">C1645_815585</name>
</gene>
<dbReference type="Proteomes" id="UP000265703">
    <property type="component" value="Unassembled WGS sequence"/>
</dbReference>
<reference evidence="1 2" key="1">
    <citation type="submission" date="2018-06" db="EMBL/GenBank/DDBJ databases">
        <title>Comparative genomics reveals the genomic features of Rhizophagus irregularis, R. cerebriforme, R. diaphanum and Gigaspora rosea, and their symbiotic lifestyle signature.</title>
        <authorList>
            <person name="Morin E."/>
            <person name="San Clemente H."/>
            <person name="Chen E.C.H."/>
            <person name="De La Providencia I."/>
            <person name="Hainaut M."/>
            <person name="Kuo A."/>
            <person name="Kohler A."/>
            <person name="Murat C."/>
            <person name="Tang N."/>
            <person name="Roy S."/>
            <person name="Loubradou J."/>
            <person name="Henrissat B."/>
            <person name="Grigoriev I.V."/>
            <person name="Corradi N."/>
            <person name="Roux C."/>
            <person name="Martin F.M."/>
        </authorList>
    </citation>
    <scope>NUCLEOTIDE SEQUENCE [LARGE SCALE GENOMIC DNA]</scope>
    <source>
        <strain evidence="1 2">DAOM 227022</strain>
    </source>
</reference>
<organism evidence="1 2">
    <name type="scientific">Glomus cerebriforme</name>
    <dbReference type="NCBI Taxonomy" id="658196"/>
    <lineage>
        <taxon>Eukaryota</taxon>
        <taxon>Fungi</taxon>
        <taxon>Fungi incertae sedis</taxon>
        <taxon>Mucoromycota</taxon>
        <taxon>Glomeromycotina</taxon>
        <taxon>Glomeromycetes</taxon>
        <taxon>Glomerales</taxon>
        <taxon>Glomeraceae</taxon>
        <taxon>Glomus</taxon>
    </lineage>
</organism>
<keyword evidence="2" id="KW-1185">Reference proteome</keyword>
<proteinExistence type="predicted"/>
<evidence type="ECO:0000313" key="1">
    <source>
        <dbReference type="EMBL" id="RIA96273.1"/>
    </source>
</evidence>
<dbReference type="OrthoDB" id="3010419at2759"/>
<dbReference type="AlphaFoldDB" id="A0A397TDG5"/>
<name>A0A397TDG5_9GLOM</name>
<sequence length="449" mass="53329">MTISKLNEDVLYLILKTFKDHKPTLYSCLLVNKIWCKIIIPILWRDPWKGLESKKEKLLLNVIISHLSEESKNNLDQKIKKPLFNYITFCKHLNFDKFYEIFKIPIINNEIVNLFINENTNFTHIYIPYQFDYKIHIIPEAKNCFSELGFISCDSNINDDVLDGLTEICKPIKELKLFIRDHNNYGFVKLIKAIRKLSNFHLLNEKYSKNNESFCEIIENSLIQHAETIQYFKIIREPVTKILESFVNLKRLELGRADWSSWNNLENVSLPFLQILKADHISTRYLTSLIKNTSGYLTVIKINNGYYNEISNKKIIQAIYQNCPRLENLKLDIMNNNILELKQLLINCQYLNKLHILGFSSGWECFYWDKAFEILAESSPTNLFKFEFSDYFSFLEYLKLFFDSWKGRHPMIFKYNWKLHLHNNESDIIELLERSKAQGIIKKIIKKRG</sequence>